<gene>
    <name evidence="6" type="primary">purS</name>
    <name evidence="7" type="ORF">LX66_0090</name>
</gene>
<dbReference type="AlphaFoldDB" id="A0A562TCK7"/>
<proteinExistence type="inferred from homology"/>
<comment type="function">
    <text evidence="6">Part of the phosphoribosylformylglycinamidine synthase complex involved in the purines biosynthetic pathway. Catalyzes the ATP-dependent conversion of formylglycinamide ribonucleotide (FGAR) and glutamine to yield formylglycinamidine ribonucleotide (FGAM) and glutamate. The FGAM synthase complex is composed of three subunits. PurQ produces an ammonia molecule by converting glutamine to glutamate. PurL transfers the ammonia molecule to FGAR to form FGAM in an ATP-dependent manner. PurS interacts with PurQ and PurL and is thought to assist in the transfer of the ammonia molecule from PurQ to PurL.</text>
</comment>
<organism evidence="7 8">
    <name type="scientific">Chitinophaga japonensis</name>
    <name type="common">Flexibacter japonensis</name>
    <dbReference type="NCBI Taxonomy" id="104662"/>
    <lineage>
        <taxon>Bacteria</taxon>
        <taxon>Pseudomonadati</taxon>
        <taxon>Bacteroidota</taxon>
        <taxon>Chitinophagia</taxon>
        <taxon>Chitinophagales</taxon>
        <taxon>Chitinophagaceae</taxon>
        <taxon>Chitinophaga</taxon>
    </lineage>
</organism>
<dbReference type="PANTHER" id="PTHR34696">
    <property type="entry name" value="PHOSPHORIBOSYLFORMYLGLYCINAMIDINE SYNTHASE SUBUNIT PURS"/>
    <property type="match status" value="1"/>
</dbReference>
<dbReference type="GO" id="GO:0006189">
    <property type="term" value="P:'de novo' IMP biosynthetic process"/>
    <property type="evidence" value="ECO:0007669"/>
    <property type="project" value="UniProtKB-UniRule"/>
</dbReference>
<dbReference type="RefSeq" id="WP_145709919.1">
    <property type="nucleotide sequence ID" value="NZ_BAAAFY010000001.1"/>
</dbReference>
<evidence type="ECO:0000256" key="1">
    <source>
        <dbReference type="ARBA" id="ARBA00022490"/>
    </source>
</evidence>
<evidence type="ECO:0000256" key="4">
    <source>
        <dbReference type="ARBA" id="ARBA00022755"/>
    </source>
</evidence>
<dbReference type="InterPro" id="IPR036604">
    <property type="entry name" value="PurS-like_sf"/>
</dbReference>
<keyword evidence="8" id="KW-1185">Reference proteome</keyword>
<dbReference type="EMBL" id="VLLG01000002">
    <property type="protein sequence ID" value="TWI90730.1"/>
    <property type="molecule type" value="Genomic_DNA"/>
</dbReference>
<comment type="catalytic activity">
    <reaction evidence="6">
        <text>N(2)-formyl-N(1)-(5-phospho-beta-D-ribosyl)glycinamide + L-glutamine + ATP + H2O = 2-formamido-N(1)-(5-O-phospho-beta-D-ribosyl)acetamidine + L-glutamate + ADP + phosphate + H(+)</text>
        <dbReference type="Rhea" id="RHEA:17129"/>
        <dbReference type="ChEBI" id="CHEBI:15377"/>
        <dbReference type="ChEBI" id="CHEBI:15378"/>
        <dbReference type="ChEBI" id="CHEBI:29985"/>
        <dbReference type="ChEBI" id="CHEBI:30616"/>
        <dbReference type="ChEBI" id="CHEBI:43474"/>
        <dbReference type="ChEBI" id="CHEBI:58359"/>
        <dbReference type="ChEBI" id="CHEBI:147286"/>
        <dbReference type="ChEBI" id="CHEBI:147287"/>
        <dbReference type="ChEBI" id="CHEBI:456216"/>
        <dbReference type="EC" id="6.3.5.3"/>
    </reaction>
</comment>
<dbReference type="Pfam" id="PF02700">
    <property type="entry name" value="PurS"/>
    <property type="match status" value="1"/>
</dbReference>
<dbReference type="NCBIfam" id="TIGR00302">
    <property type="entry name" value="phosphoribosylformylglycinamidine synthase subunit PurS"/>
    <property type="match status" value="1"/>
</dbReference>
<name>A0A562TCK7_CHIJA</name>
<dbReference type="InterPro" id="IPR003850">
    <property type="entry name" value="PurS"/>
</dbReference>
<evidence type="ECO:0000256" key="6">
    <source>
        <dbReference type="HAMAP-Rule" id="MF_01926"/>
    </source>
</evidence>
<dbReference type="HAMAP" id="MF_01926">
    <property type="entry name" value="PurS"/>
    <property type="match status" value="1"/>
</dbReference>
<reference evidence="7 8" key="1">
    <citation type="journal article" date="2013" name="Stand. Genomic Sci.">
        <title>Genomic Encyclopedia of Type Strains, Phase I: The one thousand microbial genomes (KMG-I) project.</title>
        <authorList>
            <person name="Kyrpides N.C."/>
            <person name="Woyke T."/>
            <person name="Eisen J.A."/>
            <person name="Garrity G."/>
            <person name="Lilburn T.G."/>
            <person name="Beck B.J."/>
            <person name="Whitman W.B."/>
            <person name="Hugenholtz P."/>
            <person name="Klenk H.P."/>
        </authorList>
    </citation>
    <scope>NUCLEOTIDE SEQUENCE [LARGE SCALE GENOMIC DNA]</scope>
    <source>
        <strain evidence="7 8">DSM 13484</strain>
    </source>
</reference>
<comment type="pathway">
    <text evidence="6">Purine metabolism; IMP biosynthesis via de novo pathway; 5-amino-1-(5-phospho-D-ribosyl)imidazole from N(2)-formyl-N(1)-(5-phospho-D-ribosyl)glycinamide: step 1/2.</text>
</comment>
<dbReference type="GO" id="GO:0005737">
    <property type="term" value="C:cytoplasm"/>
    <property type="evidence" value="ECO:0007669"/>
    <property type="project" value="UniProtKB-SubCell"/>
</dbReference>
<keyword evidence="5 6" id="KW-0067">ATP-binding</keyword>
<dbReference type="UniPathway" id="UPA00074">
    <property type="reaction ID" value="UER00128"/>
</dbReference>
<keyword evidence="2 6" id="KW-0436">Ligase</keyword>
<accession>A0A562TCK7</accession>
<dbReference type="Proteomes" id="UP000316778">
    <property type="component" value="Unassembled WGS sequence"/>
</dbReference>
<comment type="subcellular location">
    <subcellularLocation>
        <location evidence="6">Cytoplasm</location>
    </subcellularLocation>
</comment>
<evidence type="ECO:0000256" key="2">
    <source>
        <dbReference type="ARBA" id="ARBA00022598"/>
    </source>
</evidence>
<evidence type="ECO:0000256" key="3">
    <source>
        <dbReference type="ARBA" id="ARBA00022741"/>
    </source>
</evidence>
<dbReference type="SUPFAM" id="SSF82697">
    <property type="entry name" value="PurS-like"/>
    <property type="match status" value="1"/>
</dbReference>
<sequence length="81" mass="9015">MTFTAHINVMPLKELLDPQGKAVMSGLKNLGLGQVHDVRIGKHITLQIEAASREEAQQLAENACQKLLANQVMEFYEVNIQ</sequence>
<dbReference type="GO" id="GO:0005524">
    <property type="term" value="F:ATP binding"/>
    <property type="evidence" value="ECO:0007669"/>
    <property type="project" value="UniProtKB-UniRule"/>
</dbReference>
<keyword evidence="3 6" id="KW-0547">Nucleotide-binding</keyword>
<dbReference type="NCBIfam" id="NF004630">
    <property type="entry name" value="PRK05974.1"/>
    <property type="match status" value="1"/>
</dbReference>
<protein>
    <recommendedName>
        <fullName evidence="6">Phosphoribosylformylglycinamidine synthase subunit PurS</fullName>
        <shortName evidence="6">FGAM synthase</shortName>
        <ecNumber evidence="6">6.3.5.3</ecNumber>
    </recommendedName>
    <alternativeName>
        <fullName evidence="6">Formylglycinamide ribonucleotide amidotransferase subunit III</fullName>
        <shortName evidence="6">FGAR amidotransferase III</shortName>
        <shortName evidence="6">FGAR-AT III</shortName>
    </alternativeName>
    <alternativeName>
        <fullName evidence="6">Phosphoribosylformylglycinamidine synthase subunit III</fullName>
    </alternativeName>
</protein>
<keyword evidence="4 6" id="KW-0658">Purine biosynthesis</keyword>
<comment type="similarity">
    <text evidence="6">Belongs to the PurS family.</text>
</comment>
<comment type="caution">
    <text evidence="7">The sequence shown here is derived from an EMBL/GenBank/DDBJ whole genome shotgun (WGS) entry which is preliminary data.</text>
</comment>
<keyword evidence="1 6" id="KW-0963">Cytoplasm</keyword>
<dbReference type="EC" id="6.3.5.3" evidence="6"/>
<dbReference type="Gene3D" id="3.30.1280.10">
    <property type="entry name" value="Phosphoribosylformylglycinamidine synthase subunit PurS"/>
    <property type="match status" value="1"/>
</dbReference>
<dbReference type="GO" id="GO:0004642">
    <property type="term" value="F:phosphoribosylformylglycinamidine synthase activity"/>
    <property type="evidence" value="ECO:0007669"/>
    <property type="project" value="UniProtKB-UniRule"/>
</dbReference>
<evidence type="ECO:0000313" key="7">
    <source>
        <dbReference type="EMBL" id="TWI90730.1"/>
    </source>
</evidence>
<dbReference type="PANTHER" id="PTHR34696:SF1">
    <property type="entry name" value="PHOSPHORIBOSYLFORMYLGLYCINAMIDINE SYNTHASE SUBUNIT PURS"/>
    <property type="match status" value="1"/>
</dbReference>
<dbReference type="OrthoDB" id="9799101at2"/>
<evidence type="ECO:0000256" key="5">
    <source>
        <dbReference type="ARBA" id="ARBA00022840"/>
    </source>
</evidence>
<comment type="subunit">
    <text evidence="6">Part of the FGAM synthase complex composed of 1 PurL, 1 PurQ and 2 PurS subunits.</text>
</comment>
<evidence type="ECO:0000313" key="8">
    <source>
        <dbReference type="Proteomes" id="UP000316778"/>
    </source>
</evidence>